<protein>
    <recommendedName>
        <fullName evidence="2">Calcineurin-like phosphoesterase domain-containing protein</fullName>
    </recommendedName>
</protein>
<accession>A0A645BMJ4</accession>
<dbReference type="PANTHER" id="PTHR22953">
    <property type="entry name" value="ACID PHOSPHATASE RELATED"/>
    <property type="match status" value="1"/>
</dbReference>
<dbReference type="Gene3D" id="3.60.21.10">
    <property type="match status" value="1"/>
</dbReference>
<dbReference type="InterPro" id="IPR004843">
    <property type="entry name" value="Calcineurin-like_PHP"/>
</dbReference>
<name>A0A645BMJ4_9ZZZZ</name>
<dbReference type="GO" id="GO:0003993">
    <property type="term" value="F:acid phosphatase activity"/>
    <property type="evidence" value="ECO:0007669"/>
    <property type="project" value="InterPro"/>
</dbReference>
<evidence type="ECO:0000313" key="3">
    <source>
        <dbReference type="EMBL" id="MPM64503.1"/>
    </source>
</evidence>
<dbReference type="SUPFAM" id="SSF56300">
    <property type="entry name" value="Metallo-dependent phosphatases"/>
    <property type="match status" value="1"/>
</dbReference>
<gene>
    <name evidence="3" type="ORF">SDC9_111390</name>
</gene>
<proteinExistence type="predicted"/>
<sequence>MSSARELEVTTKKTITFKNSNKATATDLQAGKTYYYVYTENGTWSEAQSYTVKNTDNFSVLFVSDSQIGRSGDSKDDGVLMRDTCGWNFTMDQIEKSGRDIAFMISAGDQVEEAYSEEQYRAYLSPEILRSLPVANTIGNHDFYFPLYTYRFNNPNTVDQSFTWPAGEGYYYSYGDVLFIVMDSNNIFIPDQKKLLDAAIKAYPDAKYRVVTMHHSIYSDEDSTFMRALFVPLLDTYDIDLVLSGHDHFYTRSKELSGNKASSDGTVYLEASTCSGSNSRTPSYIKYSQFVYEQEAVTYTILNFSDDAINVETYLTDNNEIIDQCKIDRNTQTKSDQFSLIKWFQSFIAVFS</sequence>
<organism evidence="3">
    <name type="scientific">bioreactor metagenome</name>
    <dbReference type="NCBI Taxonomy" id="1076179"/>
    <lineage>
        <taxon>unclassified sequences</taxon>
        <taxon>metagenomes</taxon>
        <taxon>ecological metagenomes</taxon>
    </lineage>
</organism>
<feature type="domain" description="Calcineurin-like phosphoesterase" evidence="2">
    <location>
        <begin position="92"/>
        <end position="249"/>
    </location>
</feature>
<dbReference type="InterPro" id="IPR029052">
    <property type="entry name" value="Metallo-depent_PP-like"/>
</dbReference>
<dbReference type="InterPro" id="IPR039331">
    <property type="entry name" value="PAPs-like"/>
</dbReference>
<evidence type="ECO:0000259" key="2">
    <source>
        <dbReference type="Pfam" id="PF00149"/>
    </source>
</evidence>
<comment type="caution">
    <text evidence="3">The sequence shown here is derived from an EMBL/GenBank/DDBJ whole genome shotgun (WGS) entry which is preliminary data.</text>
</comment>
<dbReference type="EMBL" id="VSSQ01019990">
    <property type="protein sequence ID" value="MPM64503.1"/>
    <property type="molecule type" value="Genomic_DNA"/>
</dbReference>
<dbReference type="AlphaFoldDB" id="A0A645BMJ4"/>
<dbReference type="Pfam" id="PF00149">
    <property type="entry name" value="Metallophos"/>
    <property type="match status" value="1"/>
</dbReference>
<keyword evidence="1" id="KW-0732">Signal</keyword>
<evidence type="ECO:0000256" key="1">
    <source>
        <dbReference type="ARBA" id="ARBA00022729"/>
    </source>
</evidence>
<dbReference type="PANTHER" id="PTHR22953:SF153">
    <property type="entry name" value="PURPLE ACID PHOSPHATASE"/>
    <property type="match status" value="1"/>
</dbReference>
<reference evidence="3" key="1">
    <citation type="submission" date="2019-08" db="EMBL/GenBank/DDBJ databases">
        <authorList>
            <person name="Kucharzyk K."/>
            <person name="Murdoch R.W."/>
            <person name="Higgins S."/>
            <person name="Loffler F."/>
        </authorList>
    </citation>
    <scope>NUCLEOTIDE SEQUENCE</scope>
</reference>